<dbReference type="InterPro" id="IPR001261">
    <property type="entry name" value="ArgE/DapE_CS"/>
</dbReference>
<dbReference type="GO" id="GO:0050897">
    <property type="term" value="F:cobalt ion binding"/>
    <property type="evidence" value="ECO:0007669"/>
    <property type="project" value="InterPro"/>
</dbReference>
<dbReference type="EMBL" id="RAWG01000140">
    <property type="protein sequence ID" value="RKH40154.1"/>
    <property type="molecule type" value="Genomic_DNA"/>
</dbReference>
<keyword evidence="2" id="KW-0028">Amino-acid biosynthesis</keyword>
<comment type="caution">
    <text evidence="8">The sequence shown here is derived from an EMBL/GenBank/DDBJ whole genome shotgun (WGS) entry which is preliminary data.</text>
</comment>
<dbReference type="Proteomes" id="UP000273405">
    <property type="component" value="Unassembled WGS sequence"/>
</dbReference>
<evidence type="ECO:0000256" key="3">
    <source>
        <dbReference type="ARBA" id="ARBA00022723"/>
    </source>
</evidence>
<keyword evidence="9" id="KW-1185">Reference proteome</keyword>
<dbReference type="GO" id="GO:0009085">
    <property type="term" value="P:lysine biosynthetic process"/>
    <property type="evidence" value="ECO:0007669"/>
    <property type="project" value="UniProtKB-KW"/>
</dbReference>
<dbReference type="PROSITE" id="PS00758">
    <property type="entry name" value="ARGE_DAPE_CPG2_1"/>
    <property type="match status" value="1"/>
</dbReference>
<keyword evidence="5" id="KW-0862">Zinc</keyword>
<keyword evidence="7" id="KW-0170">Cobalt</keyword>
<dbReference type="GO" id="GO:0016811">
    <property type="term" value="F:hydrolase activity, acting on carbon-nitrogen (but not peptide) bonds, in linear amides"/>
    <property type="evidence" value="ECO:0007669"/>
    <property type="project" value="InterPro"/>
</dbReference>
<evidence type="ECO:0000256" key="1">
    <source>
        <dbReference type="ARBA" id="ARBA00022490"/>
    </source>
</evidence>
<dbReference type="InterPro" id="IPR010175">
    <property type="entry name" value="LysK"/>
</dbReference>
<keyword evidence="4 8" id="KW-0378">Hydrolase</keyword>
<organism evidence="8 9">
    <name type="scientific">Corallococcus sicarius</name>
    <dbReference type="NCBI Taxonomy" id="2316726"/>
    <lineage>
        <taxon>Bacteria</taxon>
        <taxon>Pseudomonadati</taxon>
        <taxon>Myxococcota</taxon>
        <taxon>Myxococcia</taxon>
        <taxon>Myxococcales</taxon>
        <taxon>Cystobacterineae</taxon>
        <taxon>Myxococcaceae</taxon>
        <taxon>Corallococcus</taxon>
    </lineage>
</organism>
<dbReference type="RefSeq" id="WP_120627171.1">
    <property type="nucleotide sequence ID" value="NZ_RAWG01000140.1"/>
</dbReference>
<evidence type="ECO:0000256" key="4">
    <source>
        <dbReference type="ARBA" id="ARBA00022801"/>
    </source>
</evidence>
<evidence type="ECO:0000313" key="9">
    <source>
        <dbReference type="Proteomes" id="UP000273405"/>
    </source>
</evidence>
<evidence type="ECO:0000256" key="2">
    <source>
        <dbReference type="ARBA" id="ARBA00022605"/>
    </source>
</evidence>
<protein>
    <submittedName>
        <fullName evidence="8">M20/M25/M40 family metallo-hydrolase</fullName>
    </submittedName>
</protein>
<evidence type="ECO:0000256" key="5">
    <source>
        <dbReference type="ARBA" id="ARBA00022833"/>
    </source>
</evidence>
<gene>
    <name evidence="8" type="ORF">D7X12_21605</name>
</gene>
<dbReference type="InterPro" id="IPR050072">
    <property type="entry name" value="Peptidase_M20A"/>
</dbReference>
<dbReference type="InterPro" id="IPR002933">
    <property type="entry name" value="Peptidase_M20"/>
</dbReference>
<evidence type="ECO:0000256" key="7">
    <source>
        <dbReference type="ARBA" id="ARBA00023285"/>
    </source>
</evidence>
<keyword evidence="1" id="KW-0963">Cytoplasm</keyword>
<reference evidence="9" key="1">
    <citation type="submission" date="2018-09" db="EMBL/GenBank/DDBJ databases">
        <authorList>
            <person name="Livingstone P.G."/>
            <person name="Whitworth D.E."/>
        </authorList>
    </citation>
    <scope>NUCLEOTIDE SEQUENCE [LARGE SCALE GENOMIC DNA]</scope>
    <source>
        <strain evidence="9">CA040B</strain>
    </source>
</reference>
<keyword evidence="6" id="KW-0457">Lysine biosynthesis</keyword>
<dbReference type="GO" id="GO:0008270">
    <property type="term" value="F:zinc ion binding"/>
    <property type="evidence" value="ECO:0007669"/>
    <property type="project" value="InterPro"/>
</dbReference>
<dbReference type="Gene3D" id="3.40.630.10">
    <property type="entry name" value="Zn peptidases"/>
    <property type="match status" value="2"/>
</dbReference>
<dbReference type="PANTHER" id="PTHR43808:SF28">
    <property type="entry name" value="[LYSW]-LYSINE_[LYSW]-ORNITHINE HYDROLASE"/>
    <property type="match status" value="1"/>
</dbReference>
<sequence>MRAREPGVDLLRWMVEQYSPSHQEASFAGALVERLGTRGWRAHTDEVGNAVARYGDGDTVIAFLGHIDTVPGEVPVRLEGQKLYGRGAVDAKGPLCAFIEAVELLDDAERAGKQFLLLGCVEEEVAVTRGALHVRERYAPDFVINGEPSGAHAVTIGYKGLLRLDLEHRASRRHTASRDYRAAAEHVIDAWNALKRLCDDWNRERTSLFEQNLPSLNAFQTGATETEEWATAAVSIRTGPSTDTQALLAALGSVPTVTVRTVAQKHAVSTNGNDALSRVFKQAIRERGVKPTLRLKTGTSDWNTVASAWSVPTVAYGPGDAALDHTPHEHIDLAEYEEGVAVLARVLALLPVKTPSQPDARPD</sequence>
<proteinExistence type="predicted"/>
<dbReference type="Pfam" id="PF01546">
    <property type="entry name" value="Peptidase_M20"/>
    <property type="match status" value="1"/>
</dbReference>
<dbReference type="OrthoDB" id="7055905at2"/>
<dbReference type="AlphaFoldDB" id="A0A3A8NL32"/>
<evidence type="ECO:0000313" key="8">
    <source>
        <dbReference type="EMBL" id="RKH40154.1"/>
    </source>
</evidence>
<dbReference type="SUPFAM" id="SSF53187">
    <property type="entry name" value="Zn-dependent exopeptidases"/>
    <property type="match status" value="1"/>
</dbReference>
<evidence type="ECO:0000256" key="6">
    <source>
        <dbReference type="ARBA" id="ARBA00023154"/>
    </source>
</evidence>
<dbReference type="PANTHER" id="PTHR43808">
    <property type="entry name" value="ACETYLORNITHINE DEACETYLASE"/>
    <property type="match status" value="1"/>
</dbReference>
<dbReference type="NCBIfam" id="TIGR01902">
    <property type="entry name" value="dapE-lys-deAc"/>
    <property type="match status" value="1"/>
</dbReference>
<accession>A0A3A8NL32</accession>
<name>A0A3A8NL32_9BACT</name>
<keyword evidence="3" id="KW-0479">Metal-binding</keyword>